<evidence type="ECO:0000313" key="3">
    <source>
        <dbReference type="Proteomes" id="UP000516072"/>
    </source>
</evidence>
<feature type="domain" description="Type ISP restriction-modification enzyme LLaBIII C-terminal specificity" evidence="1">
    <location>
        <begin position="15"/>
        <end position="65"/>
    </location>
</feature>
<dbReference type="KEGG" id="ntg:NSCAC_0998"/>
<dbReference type="EMBL" id="LR778175">
    <property type="protein sequence ID" value="CAB1276099.1"/>
    <property type="molecule type" value="Genomic_DNA"/>
</dbReference>
<gene>
    <name evidence="2" type="ORF">NSCAC_0998</name>
</gene>
<name>A0A7G1Q9M2_9GAMM</name>
<reference evidence="2 3" key="1">
    <citation type="submission" date="2020-03" db="EMBL/GenBank/DDBJ databases">
        <authorList>
            <person name="Picone N."/>
        </authorList>
    </citation>
    <scope>NUCLEOTIDE SEQUENCE [LARGE SCALE GENOMIC DNA]</scope>
    <source>
        <strain evidence="2">NSCAC1</strain>
    </source>
</reference>
<evidence type="ECO:0000259" key="1">
    <source>
        <dbReference type="Pfam" id="PF18135"/>
    </source>
</evidence>
<evidence type="ECO:0000313" key="2">
    <source>
        <dbReference type="EMBL" id="CAB1276099.1"/>
    </source>
</evidence>
<sequence length="74" mass="8490">MSLKGIIKNKIALVIFNNSSLGVGTNRDAWVYQSSKDKLARNITATIGFYNQERERFHQGFSNLTKQEQEKKIN</sequence>
<protein>
    <recommendedName>
        <fullName evidence="1">Type ISP restriction-modification enzyme LLaBIII C-terminal specificity domain-containing protein</fullName>
    </recommendedName>
</protein>
<dbReference type="RefSeq" id="WP_197743741.1">
    <property type="nucleotide sequence ID" value="NZ_LR778175.1"/>
</dbReference>
<dbReference type="Pfam" id="PF18135">
    <property type="entry name" value="Type_ISP_C"/>
    <property type="match status" value="1"/>
</dbReference>
<dbReference type="Proteomes" id="UP000516072">
    <property type="component" value="Chromosome"/>
</dbReference>
<keyword evidence="3" id="KW-1185">Reference proteome</keyword>
<accession>A0A7G1Q9M2</accession>
<proteinExistence type="predicted"/>
<dbReference type="InterPro" id="IPR041635">
    <property type="entry name" value="Type_ISP_LLaBIII_C"/>
</dbReference>
<dbReference type="AlphaFoldDB" id="A0A7G1Q9M2"/>
<organism evidence="2 3">
    <name type="scientific">Candidatus Nitrosacidococcus tergens</name>
    <dbReference type="NCBI Taxonomy" id="553981"/>
    <lineage>
        <taxon>Bacteria</taxon>
        <taxon>Pseudomonadati</taxon>
        <taxon>Pseudomonadota</taxon>
        <taxon>Gammaproteobacteria</taxon>
        <taxon>Chromatiales</taxon>
        <taxon>Chromatiaceae</taxon>
        <taxon>Candidatus Nitrosacidococcus</taxon>
    </lineage>
</organism>